<evidence type="ECO:0000256" key="1">
    <source>
        <dbReference type="ARBA" id="ARBA00004651"/>
    </source>
</evidence>
<evidence type="ECO:0000313" key="14">
    <source>
        <dbReference type="EMBL" id="TRY66811.1"/>
    </source>
</evidence>
<reference evidence="14 15" key="1">
    <citation type="journal article" date="2019" name="Sci. Data">
        <title>Hybrid genome assembly and annotation of Danionella translucida.</title>
        <authorList>
            <person name="Kadobianskyi M."/>
            <person name="Schulze L."/>
            <person name="Schuelke M."/>
            <person name="Judkewitz B."/>
        </authorList>
    </citation>
    <scope>NUCLEOTIDE SEQUENCE [LARGE SCALE GENOMIC DNA]</scope>
    <source>
        <strain evidence="14 15">Bolton</strain>
    </source>
</reference>
<dbReference type="Proteomes" id="UP000316079">
    <property type="component" value="Unassembled WGS sequence"/>
</dbReference>
<sequence length="387" mass="44197">MTAPAFTLETSLGANVTQDACNYSQSCPSSEDFKYLAYTITYSIIFPIGFISNVVALYVFLCLTPKKSPSSVFMINLAISDVGFSLTLPFRLVYYFYGAEWIFPDWFCRWCMFSFYLNLYTSILFLTGLSVLRYLAVVHPIRNKTLVTVRRACLSCIGIWIFVTILSTPFLMSGTIKRDDKFRCFEPKNSKSWKRIFILNYVGLFFGFIVPFFTILACYGSIVCKLVTGRKIGTQKRTIRRRSLYLIAVVLSSFLLCFLPYHIIRTIHLHAKVLCKPCETINFHLKNLVISLCMAASNSCFNPLLYYFAGETFRTSIRQASIRSTLSSFAQSGFYQSFQRRSQFGTFHKSRNPSPAPKRSVMHSIDSFYQGVHGKPPADCAFEMALK</sequence>
<evidence type="ECO:0000256" key="8">
    <source>
        <dbReference type="ARBA" id="ARBA00023136"/>
    </source>
</evidence>
<dbReference type="InterPro" id="IPR000276">
    <property type="entry name" value="GPCR_Rhodpsn"/>
</dbReference>
<dbReference type="GO" id="GO:0004930">
    <property type="term" value="F:G protein-coupled receptor activity"/>
    <property type="evidence" value="ECO:0007669"/>
    <property type="project" value="UniProtKB-KW"/>
</dbReference>
<feature type="domain" description="G-protein coupled receptors family 1 profile" evidence="13">
    <location>
        <begin position="52"/>
        <end position="306"/>
    </location>
</feature>
<organism evidence="14 15">
    <name type="scientific">Danionella cerebrum</name>
    <dbReference type="NCBI Taxonomy" id="2873325"/>
    <lineage>
        <taxon>Eukaryota</taxon>
        <taxon>Metazoa</taxon>
        <taxon>Chordata</taxon>
        <taxon>Craniata</taxon>
        <taxon>Vertebrata</taxon>
        <taxon>Euteleostomi</taxon>
        <taxon>Actinopterygii</taxon>
        <taxon>Neopterygii</taxon>
        <taxon>Teleostei</taxon>
        <taxon>Ostariophysi</taxon>
        <taxon>Cypriniformes</taxon>
        <taxon>Danionidae</taxon>
        <taxon>Danioninae</taxon>
        <taxon>Danionella</taxon>
    </lineage>
</organism>
<evidence type="ECO:0000313" key="15">
    <source>
        <dbReference type="Proteomes" id="UP000316079"/>
    </source>
</evidence>
<keyword evidence="4" id="KW-0391">Immunity</keyword>
<dbReference type="PANTHER" id="PTHR24231:SF52">
    <property type="entry name" value="CYSTEINYL LEUKOTRIENE RECEPTOR 2-LIKE"/>
    <property type="match status" value="1"/>
</dbReference>
<keyword evidence="6" id="KW-0297">G-protein coupled receptor</keyword>
<feature type="transmembrane region" description="Helical" evidence="12">
    <location>
        <begin position="35"/>
        <end position="61"/>
    </location>
</feature>
<keyword evidence="5 12" id="KW-1133">Transmembrane helix</keyword>
<dbReference type="PRINTS" id="PR01157">
    <property type="entry name" value="P2YPURNOCPTR"/>
</dbReference>
<feature type="transmembrane region" description="Helical" evidence="12">
    <location>
        <begin position="288"/>
        <end position="309"/>
    </location>
</feature>
<keyword evidence="11" id="KW-0807">Transducer</keyword>
<evidence type="ECO:0000256" key="10">
    <source>
        <dbReference type="ARBA" id="ARBA00023170"/>
    </source>
</evidence>
<comment type="caution">
    <text evidence="14">The sequence shown here is derived from an EMBL/GenBank/DDBJ whole genome shotgun (WGS) entry which is preliminary data.</text>
</comment>
<keyword evidence="10" id="KW-0675">Receptor</keyword>
<evidence type="ECO:0000256" key="12">
    <source>
        <dbReference type="SAM" id="Phobius"/>
    </source>
</evidence>
<evidence type="ECO:0000256" key="6">
    <source>
        <dbReference type="ARBA" id="ARBA00023040"/>
    </source>
</evidence>
<comment type="subcellular location">
    <subcellularLocation>
        <location evidence="1">Cell membrane</location>
        <topology evidence="1">Multi-pass membrane protein</topology>
    </subcellularLocation>
</comment>
<dbReference type="EMBL" id="SRMA01026822">
    <property type="protein sequence ID" value="TRY66811.1"/>
    <property type="molecule type" value="Genomic_DNA"/>
</dbReference>
<dbReference type="AlphaFoldDB" id="A0A553NMY9"/>
<dbReference type="PROSITE" id="PS50262">
    <property type="entry name" value="G_PROTEIN_RECEP_F1_2"/>
    <property type="match status" value="1"/>
</dbReference>
<evidence type="ECO:0000256" key="7">
    <source>
        <dbReference type="ARBA" id="ARBA00023130"/>
    </source>
</evidence>
<proteinExistence type="predicted"/>
<dbReference type="Pfam" id="PF00001">
    <property type="entry name" value="7tm_1"/>
    <property type="match status" value="1"/>
</dbReference>
<dbReference type="PRINTS" id="PR00237">
    <property type="entry name" value="GPCRRHODOPSN"/>
</dbReference>
<dbReference type="GO" id="GO:0002250">
    <property type="term" value="P:adaptive immune response"/>
    <property type="evidence" value="ECO:0007669"/>
    <property type="project" value="UniProtKB-KW"/>
</dbReference>
<protein>
    <recommendedName>
        <fullName evidence="13">G-protein coupled receptors family 1 profile domain-containing protein</fullName>
    </recommendedName>
</protein>
<dbReference type="Gene3D" id="1.20.1070.10">
    <property type="entry name" value="Rhodopsin 7-helix transmembrane proteins"/>
    <property type="match status" value="1"/>
</dbReference>
<dbReference type="STRING" id="623744.A0A553NMY9"/>
<keyword evidence="3 12" id="KW-0812">Transmembrane</keyword>
<feature type="transmembrane region" description="Helical" evidence="12">
    <location>
        <begin position="73"/>
        <end position="97"/>
    </location>
</feature>
<name>A0A553NMY9_9TELE</name>
<evidence type="ECO:0000256" key="5">
    <source>
        <dbReference type="ARBA" id="ARBA00022989"/>
    </source>
</evidence>
<evidence type="ECO:0000256" key="11">
    <source>
        <dbReference type="ARBA" id="ARBA00023224"/>
    </source>
</evidence>
<keyword evidence="2" id="KW-1003">Cell membrane</keyword>
<keyword evidence="8 12" id="KW-0472">Membrane</keyword>
<evidence type="ECO:0000256" key="9">
    <source>
        <dbReference type="ARBA" id="ARBA00023157"/>
    </source>
</evidence>
<dbReference type="PANTHER" id="PTHR24231">
    <property type="entry name" value="PURINOCEPTOR-RELATED G-PROTEIN COUPLED RECEPTOR"/>
    <property type="match status" value="1"/>
</dbReference>
<evidence type="ECO:0000256" key="3">
    <source>
        <dbReference type="ARBA" id="ARBA00022692"/>
    </source>
</evidence>
<feature type="transmembrane region" description="Helical" evidence="12">
    <location>
        <begin position="117"/>
        <end position="136"/>
    </location>
</feature>
<accession>A0A553NMY9</accession>
<dbReference type="FunFam" id="1.20.1070.10:FF:000017">
    <property type="entry name" value="lysophosphatidic acid receptor 4"/>
    <property type="match status" value="1"/>
</dbReference>
<gene>
    <name evidence="14" type="ORF">DNTS_004765</name>
</gene>
<dbReference type="InterPro" id="IPR017452">
    <property type="entry name" value="GPCR_Rhodpsn_7TM"/>
</dbReference>
<keyword evidence="9" id="KW-1015">Disulfide bond</keyword>
<feature type="transmembrane region" description="Helical" evidence="12">
    <location>
        <begin position="196"/>
        <end position="222"/>
    </location>
</feature>
<evidence type="ECO:0000256" key="4">
    <source>
        <dbReference type="ARBA" id="ARBA00022859"/>
    </source>
</evidence>
<dbReference type="OrthoDB" id="9990906at2759"/>
<evidence type="ECO:0000256" key="2">
    <source>
        <dbReference type="ARBA" id="ARBA00022475"/>
    </source>
</evidence>
<evidence type="ECO:0000259" key="13">
    <source>
        <dbReference type="PROSITE" id="PS50262"/>
    </source>
</evidence>
<feature type="transmembrane region" description="Helical" evidence="12">
    <location>
        <begin position="157"/>
        <end position="176"/>
    </location>
</feature>
<dbReference type="SUPFAM" id="SSF81321">
    <property type="entry name" value="Family A G protein-coupled receptor-like"/>
    <property type="match status" value="1"/>
</dbReference>
<keyword evidence="15" id="KW-1185">Reference proteome</keyword>
<feature type="transmembrane region" description="Helical" evidence="12">
    <location>
        <begin position="243"/>
        <end position="264"/>
    </location>
</feature>
<keyword evidence="7" id="KW-1064">Adaptive immunity</keyword>
<dbReference type="GO" id="GO:0005886">
    <property type="term" value="C:plasma membrane"/>
    <property type="evidence" value="ECO:0007669"/>
    <property type="project" value="UniProtKB-SubCell"/>
</dbReference>